<dbReference type="Proteomes" id="UP000567922">
    <property type="component" value="Unassembled WGS sequence"/>
</dbReference>
<dbReference type="GO" id="GO:0005829">
    <property type="term" value="C:cytosol"/>
    <property type="evidence" value="ECO:0007669"/>
    <property type="project" value="TreeGrafter"/>
</dbReference>
<proteinExistence type="predicted"/>
<dbReference type="InterPro" id="IPR044992">
    <property type="entry name" value="ChyE-like"/>
</dbReference>
<dbReference type="OrthoDB" id="5196541at2"/>
<evidence type="ECO:0000313" key="2">
    <source>
        <dbReference type="EMBL" id="MBB3037904.1"/>
    </source>
</evidence>
<accession>A0A839RP44</accession>
<dbReference type="AlphaFoldDB" id="A0A839RP44"/>
<dbReference type="NCBIfam" id="NF005743">
    <property type="entry name" value="PRK07567.1"/>
    <property type="match status" value="1"/>
</dbReference>
<dbReference type="EMBL" id="JACHWS010000002">
    <property type="protein sequence ID" value="MBB3037904.1"/>
    <property type="molecule type" value="Genomic_DNA"/>
</dbReference>
<evidence type="ECO:0000259" key="1">
    <source>
        <dbReference type="Pfam" id="PF00117"/>
    </source>
</evidence>
<organism evidence="2 3">
    <name type="scientific">Hoyosella altamirensis</name>
    <dbReference type="NCBI Taxonomy" id="616997"/>
    <lineage>
        <taxon>Bacteria</taxon>
        <taxon>Bacillati</taxon>
        <taxon>Actinomycetota</taxon>
        <taxon>Actinomycetes</taxon>
        <taxon>Mycobacteriales</taxon>
        <taxon>Hoyosellaceae</taxon>
        <taxon>Hoyosella</taxon>
    </lineage>
</organism>
<name>A0A839RP44_9ACTN</name>
<dbReference type="PROSITE" id="PS51273">
    <property type="entry name" value="GATASE_TYPE_1"/>
    <property type="match status" value="1"/>
</dbReference>
<dbReference type="InterPro" id="IPR029062">
    <property type="entry name" value="Class_I_gatase-like"/>
</dbReference>
<dbReference type="Pfam" id="PF00117">
    <property type="entry name" value="GATase"/>
    <property type="match status" value="1"/>
</dbReference>
<dbReference type="PANTHER" id="PTHR42695">
    <property type="entry name" value="GLUTAMINE AMIDOTRANSFERASE YLR126C-RELATED"/>
    <property type="match status" value="1"/>
</dbReference>
<dbReference type="PANTHER" id="PTHR42695:SF5">
    <property type="entry name" value="GLUTAMINE AMIDOTRANSFERASE YLR126C-RELATED"/>
    <property type="match status" value="1"/>
</dbReference>
<evidence type="ECO:0000313" key="3">
    <source>
        <dbReference type="Proteomes" id="UP000567922"/>
    </source>
</evidence>
<gene>
    <name evidence="2" type="ORF">FHU29_002353</name>
</gene>
<feature type="domain" description="Glutamine amidotransferase" evidence="1">
    <location>
        <begin position="34"/>
        <end position="203"/>
    </location>
</feature>
<dbReference type="GO" id="GO:0003922">
    <property type="term" value="F:GMP synthase (glutamine-hydrolyzing) activity"/>
    <property type="evidence" value="ECO:0007669"/>
    <property type="project" value="UniProtKB-EC"/>
</dbReference>
<dbReference type="EC" id="6.3.5.2" evidence="2"/>
<reference evidence="2 3" key="1">
    <citation type="submission" date="2020-08" db="EMBL/GenBank/DDBJ databases">
        <title>Sequencing the genomes of 1000 actinobacteria strains.</title>
        <authorList>
            <person name="Klenk H.-P."/>
        </authorList>
    </citation>
    <scope>NUCLEOTIDE SEQUENCE [LARGE SCALE GENOMIC DNA]</scope>
    <source>
        <strain evidence="2 3">DSM 45258</strain>
    </source>
</reference>
<protein>
    <submittedName>
        <fullName evidence="2">GMP synthase (Glutamine-hydrolyzing)</fullName>
        <ecNumber evidence="2">6.3.5.2</ecNumber>
    </submittedName>
</protein>
<dbReference type="RefSeq" id="WP_064441379.1">
    <property type="nucleotide sequence ID" value="NZ_BDDI01000013.1"/>
</dbReference>
<keyword evidence="3" id="KW-1185">Reference proteome</keyword>
<dbReference type="SUPFAM" id="SSF52317">
    <property type="entry name" value="Class I glutamine amidotransferase-like"/>
    <property type="match status" value="1"/>
</dbReference>
<dbReference type="Gene3D" id="3.40.50.880">
    <property type="match status" value="1"/>
</dbReference>
<comment type="caution">
    <text evidence="2">The sequence shown here is derived from an EMBL/GenBank/DDBJ whole genome shotgun (WGS) entry which is preliminary data.</text>
</comment>
<sequence length="253" mass="27999">MTQSRFDQPRPNSRFLLLSIRAEDEAADNEYEAVRQFGSLEKSQLHRIRLTHEPLGDITLDDWSGIILGGGPYNVTDPAEAKSATQLRAETEIQALLAEVVPRDFPFLGCCYGIGTLGTYIGAEMDRTHSEPVGGTTIQMTDEGRADPLMEGLPAAFDAFVGHKEAISALPPHAVRLAYSAACPVQAFRVGNNVYATQFHPELDLPGMLIRIAAYKNHGYFAPEAADTLRDTVRRFDIAYPSRILRQFVKRYG</sequence>
<dbReference type="CDD" id="cd01741">
    <property type="entry name" value="GATase1_1"/>
    <property type="match status" value="1"/>
</dbReference>
<keyword evidence="2" id="KW-0436">Ligase</keyword>
<dbReference type="InterPro" id="IPR017926">
    <property type="entry name" value="GATASE"/>
</dbReference>